<keyword evidence="1" id="KW-1133">Transmembrane helix</keyword>
<name>A0A8S5LL42_9CAUD</name>
<proteinExistence type="predicted"/>
<protein>
    <submittedName>
        <fullName evidence="2">Holin</fullName>
    </submittedName>
</protein>
<sequence>MQNYYTILLGVVSFIGIISPVLFKVVGYLKAKTKNEHILTAEKFAEQALALFSDVSGLTDKEVQEKAVNVLFERLNANGFKNDFTASQLKQIVNYIYTRMEK</sequence>
<feature type="transmembrane region" description="Helical" evidence="1">
    <location>
        <begin position="6"/>
        <end position="29"/>
    </location>
</feature>
<keyword evidence="1" id="KW-0472">Membrane</keyword>
<reference evidence="2" key="1">
    <citation type="journal article" date="2021" name="Proc. Natl. Acad. Sci. U.S.A.">
        <title>A Catalog of Tens of Thousands of Viruses from Human Metagenomes Reveals Hidden Associations with Chronic Diseases.</title>
        <authorList>
            <person name="Tisza M.J."/>
            <person name="Buck C.B."/>
        </authorList>
    </citation>
    <scope>NUCLEOTIDE SEQUENCE</scope>
    <source>
        <strain evidence="2">CtcPV5</strain>
    </source>
</reference>
<accession>A0A8S5LL42</accession>
<evidence type="ECO:0000256" key="1">
    <source>
        <dbReference type="SAM" id="Phobius"/>
    </source>
</evidence>
<organism evidence="2">
    <name type="scientific">Siphoviridae sp. ctcPV5</name>
    <dbReference type="NCBI Taxonomy" id="2827582"/>
    <lineage>
        <taxon>Viruses</taxon>
        <taxon>Duplodnaviria</taxon>
        <taxon>Heunggongvirae</taxon>
        <taxon>Uroviricota</taxon>
        <taxon>Caudoviricetes</taxon>
    </lineage>
</organism>
<evidence type="ECO:0000313" key="2">
    <source>
        <dbReference type="EMBL" id="DAD70559.1"/>
    </source>
</evidence>
<dbReference type="EMBL" id="BK015867">
    <property type="protein sequence ID" value="DAD70559.1"/>
    <property type="molecule type" value="Genomic_DNA"/>
</dbReference>
<keyword evidence="1" id="KW-0812">Transmembrane</keyword>